<dbReference type="InterPro" id="IPR022525">
    <property type="entry name" value="GNAT_AblB"/>
</dbReference>
<dbReference type="AlphaFoldDB" id="A0AAF0FTP0"/>
<evidence type="ECO:0000256" key="1">
    <source>
        <dbReference type="SAM" id="MobiDB-lite"/>
    </source>
</evidence>
<evidence type="ECO:0000313" key="3">
    <source>
        <dbReference type="EMBL" id="WFN36338.1"/>
    </source>
</evidence>
<dbReference type="NCBIfam" id="TIGR03827">
    <property type="entry name" value="GNAT_ablB"/>
    <property type="match status" value="1"/>
</dbReference>
<proteinExistence type="predicted"/>
<dbReference type="EMBL" id="CP091092">
    <property type="protein sequence ID" value="WFN36338.1"/>
    <property type="molecule type" value="Genomic_DNA"/>
</dbReference>
<gene>
    <name evidence="3" type="primary">ablB</name>
    <name evidence="3" type="ORF">L1994_09345</name>
</gene>
<protein>
    <submittedName>
        <fullName evidence="3">Beta-lysine N-acetyltransferase</fullName>
    </submittedName>
</protein>
<evidence type="ECO:0000259" key="2">
    <source>
        <dbReference type="PROSITE" id="PS51186"/>
    </source>
</evidence>
<dbReference type="Proteomes" id="UP001218895">
    <property type="component" value="Chromosome"/>
</dbReference>
<dbReference type="GO" id="GO:0008080">
    <property type="term" value="F:N-acetyltransferase activity"/>
    <property type="evidence" value="ECO:0007669"/>
    <property type="project" value="InterPro"/>
</dbReference>
<dbReference type="RefSeq" id="WP_278099176.1">
    <property type="nucleotide sequence ID" value="NZ_CP091092.1"/>
</dbReference>
<feature type="compositionally biased region" description="Polar residues" evidence="1">
    <location>
        <begin position="119"/>
        <end position="141"/>
    </location>
</feature>
<dbReference type="InterPro" id="IPR016181">
    <property type="entry name" value="Acyl_CoA_acyltransferase"/>
</dbReference>
<dbReference type="Pfam" id="PF00583">
    <property type="entry name" value="Acetyltransf_1"/>
    <property type="match status" value="1"/>
</dbReference>
<organism evidence="3 4">
    <name type="scientific">Methanomicrobium antiquum</name>
    <dbReference type="NCBI Taxonomy" id="487686"/>
    <lineage>
        <taxon>Archaea</taxon>
        <taxon>Methanobacteriati</taxon>
        <taxon>Methanobacteriota</taxon>
        <taxon>Stenosarchaea group</taxon>
        <taxon>Methanomicrobia</taxon>
        <taxon>Methanomicrobiales</taxon>
        <taxon>Methanomicrobiaceae</taxon>
        <taxon>Methanomicrobium</taxon>
    </lineage>
</organism>
<feature type="region of interest" description="Disordered" evidence="1">
    <location>
        <begin position="115"/>
        <end position="151"/>
    </location>
</feature>
<dbReference type="InterPro" id="IPR000182">
    <property type="entry name" value="GNAT_dom"/>
</dbReference>
<evidence type="ECO:0000313" key="4">
    <source>
        <dbReference type="Proteomes" id="UP001218895"/>
    </source>
</evidence>
<dbReference type="Gene3D" id="3.40.630.30">
    <property type="match status" value="1"/>
</dbReference>
<dbReference type="PROSITE" id="PS51186">
    <property type="entry name" value="GNAT"/>
    <property type="match status" value="1"/>
</dbReference>
<dbReference type="GeneID" id="79950601"/>
<accession>A0AAF0FTP0</accession>
<reference evidence="3" key="1">
    <citation type="submission" date="2022-01" db="EMBL/GenBank/DDBJ databases">
        <title>Complete genome of Methanomicrobium antiquum DSM 21220.</title>
        <authorList>
            <person name="Chen S.-C."/>
            <person name="You Y.-T."/>
            <person name="Zhou Y.-Z."/>
            <person name="Lai M.-C."/>
        </authorList>
    </citation>
    <scope>NUCLEOTIDE SEQUENCE</scope>
    <source>
        <strain evidence="3">DSM 21220</strain>
    </source>
</reference>
<dbReference type="SUPFAM" id="SSF55729">
    <property type="entry name" value="Acyl-CoA N-acyltransferases (Nat)"/>
    <property type="match status" value="1"/>
</dbReference>
<name>A0AAF0FTP0_9EURY</name>
<keyword evidence="4" id="KW-1185">Reference proteome</keyword>
<sequence>MKNNDNDEICLLLNSLIQHGPNNKRVYLMKLNSSDYPAIIDEIEKIVYENNYSKSFVKVSESYASGFLSNGYVCEGIIPGMFGEEEDGYFLSKFYDENRSVAEQGIINDKILERRKGKQSSFPDNNKSGAKTSDQNKSDGNNSDEKISNGIKQNKAGILPDGFVIREAGFSDSEALAKLFKKTFESYPFPVDDPSYIKKTMDEEIIYFGIWKDDILVSAASSETDSASKSVEMTDFATSEEFGGRGFAGMILDFMEKEMKKRGFITSYTIARAAFLPVNLLFYNRGYRFCGTLIKNTNICGSFESMNLWYKRL</sequence>
<dbReference type="KEGG" id="manq:L1994_09345"/>
<feature type="domain" description="N-acetyltransferase" evidence="2">
    <location>
        <begin position="163"/>
        <end position="313"/>
    </location>
</feature>